<gene>
    <name evidence="2" type="ORF">KAM435_40100</name>
</gene>
<dbReference type="InterPro" id="IPR036388">
    <property type="entry name" value="WH-like_DNA-bd_sf"/>
</dbReference>
<reference evidence="2" key="1">
    <citation type="submission" date="2021-07" db="EMBL/GenBank/DDBJ databases">
        <title>Whole genome sequencing of carbapenem-resistant Pseudomonas spp. isolated in Japan.</title>
        <authorList>
            <person name="Suzuki M."/>
            <person name="Maehana S."/>
            <person name="Kitasato H."/>
        </authorList>
    </citation>
    <scope>NUCLEOTIDE SEQUENCE</scope>
    <source>
        <strain evidence="2">KAM435</strain>
    </source>
</reference>
<proteinExistence type="predicted"/>
<dbReference type="NCBIfam" id="TIGR01764">
    <property type="entry name" value="excise"/>
    <property type="match status" value="1"/>
</dbReference>
<dbReference type="InterPro" id="IPR010093">
    <property type="entry name" value="SinI_DNA-bd"/>
</dbReference>
<dbReference type="GO" id="GO:0003677">
    <property type="term" value="F:DNA binding"/>
    <property type="evidence" value="ECO:0007669"/>
    <property type="project" value="InterPro"/>
</dbReference>
<dbReference type="Pfam" id="PF12728">
    <property type="entry name" value="HTH_17"/>
    <property type="match status" value="1"/>
</dbReference>
<dbReference type="SUPFAM" id="SSF46955">
    <property type="entry name" value="Putative DNA-binding domain"/>
    <property type="match status" value="1"/>
</dbReference>
<evidence type="ECO:0000313" key="3">
    <source>
        <dbReference type="Proteomes" id="UP000887212"/>
    </source>
</evidence>
<dbReference type="Proteomes" id="UP000887212">
    <property type="component" value="Unassembled WGS sequence"/>
</dbReference>
<dbReference type="InterPro" id="IPR041657">
    <property type="entry name" value="HTH_17"/>
</dbReference>
<organism evidence="2 3">
    <name type="scientific">Aquipseudomonas alcaligenes</name>
    <name type="common">Pseudomonas alcaligenes</name>
    <dbReference type="NCBI Taxonomy" id="43263"/>
    <lineage>
        <taxon>Bacteria</taxon>
        <taxon>Pseudomonadati</taxon>
        <taxon>Pseudomonadota</taxon>
        <taxon>Gammaproteobacteria</taxon>
        <taxon>Pseudomonadales</taxon>
        <taxon>Pseudomonadaceae</taxon>
        <taxon>Aquipseudomonas</taxon>
    </lineage>
</organism>
<dbReference type="EMBL" id="BPMS01000030">
    <property type="protein sequence ID" value="GIZ90683.1"/>
    <property type="molecule type" value="Genomic_DNA"/>
</dbReference>
<evidence type="ECO:0000313" key="2">
    <source>
        <dbReference type="EMBL" id="GIZ90683.1"/>
    </source>
</evidence>
<protein>
    <recommendedName>
        <fullName evidence="1">Helix-turn-helix domain-containing protein</fullName>
    </recommendedName>
</protein>
<accession>A0AA37CIC7</accession>
<feature type="domain" description="Helix-turn-helix" evidence="1">
    <location>
        <begin position="38"/>
        <end position="86"/>
    </location>
</feature>
<dbReference type="AlphaFoldDB" id="A0AA37CIC7"/>
<evidence type="ECO:0000259" key="1">
    <source>
        <dbReference type="Pfam" id="PF12728"/>
    </source>
</evidence>
<comment type="caution">
    <text evidence="2">The sequence shown here is derived from an EMBL/GenBank/DDBJ whole genome shotgun (WGS) entry which is preliminary data.</text>
</comment>
<sequence length="95" mass="10553">MTAVTYVIAALKILHYSVIVLPRLAITMPTSTSEGDILTLKQVAEFLKVTERTIYRLAAAKKIPAFKVGGTWRFSKAEITEWIQQQTQGGKADKT</sequence>
<name>A0AA37CIC7_AQUAC</name>
<dbReference type="InterPro" id="IPR009061">
    <property type="entry name" value="DNA-bd_dom_put_sf"/>
</dbReference>
<dbReference type="Gene3D" id="1.10.10.10">
    <property type="entry name" value="Winged helix-like DNA-binding domain superfamily/Winged helix DNA-binding domain"/>
    <property type="match status" value="1"/>
</dbReference>